<organism evidence="1 2">
    <name type="scientific">Desulfoferula mesophila</name>
    <dbReference type="NCBI Taxonomy" id="3058419"/>
    <lineage>
        <taxon>Bacteria</taxon>
        <taxon>Pseudomonadati</taxon>
        <taxon>Thermodesulfobacteriota</taxon>
        <taxon>Desulfarculia</taxon>
        <taxon>Desulfarculales</taxon>
        <taxon>Desulfarculaceae</taxon>
        <taxon>Desulfoferula</taxon>
    </lineage>
</organism>
<reference evidence="2" key="1">
    <citation type="journal article" date="2023" name="Arch. Microbiol.">
        <title>Desulfoferula mesophilus gen. nov. sp. nov., a mesophilic sulfate-reducing bacterium isolated from a brackish lake sediment.</title>
        <authorList>
            <person name="Watanabe T."/>
            <person name="Yabe T."/>
            <person name="Tsuji J.M."/>
            <person name="Fukui M."/>
        </authorList>
    </citation>
    <scope>NUCLEOTIDE SEQUENCE [LARGE SCALE GENOMIC DNA]</scope>
    <source>
        <strain evidence="2">12FAK</strain>
    </source>
</reference>
<keyword evidence="2" id="KW-1185">Reference proteome</keyword>
<evidence type="ECO:0000313" key="2">
    <source>
        <dbReference type="Proteomes" id="UP001366166"/>
    </source>
</evidence>
<dbReference type="KEGG" id="dmp:FAK_39510"/>
<dbReference type="EMBL" id="AP028679">
    <property type="protein sequence ID" value="BEQ16885.1"/>
    <property type="molecule type" value="Genomic_DNA"/>
</dbReference>
<dbReference type="Proteomes" id="UP001366166">
    <property type="component" value="Chromosome"/>
</dbReference>
<sequence length="183" mass="20285">MEEIAKLTIQMIGERGRERPKGILAIRARLQKVSNQKANLIANLKDAPELGRILKDELVALDIEERRLQETLEVAESSQHQGEATDLASRVRQACEEILAVWERAPVKKKNQLLKALVHRAEVDAESKEVTYYLAIPLNLLTGPENTHPGGGSRGGCTQVVAEVHGNRTHLPPYSDGTPDLKF</sequence>
<accession>A0AAU9EZD6</accession>
<name>A0AAU9EZD6_9BACT</name>
<gene>
    <name evidence="1" type="ORF">FAK_39510</name>
</gene>
<evidence type="ECO:0000313" key="1">
    <source>
        <dbReference type="EMBL" id="BEQ16885.1"/>
    </source>
</evidence>
<dbReference type="RefSeq" id="WP_338603369.1">
    <property type="nucleotide sequence ID" value="NZ_AP028679.1"/>
</dbReference>
<proteinExistence type="predicted"/>
<protein>
    <submittedName>
        <fullName evidence="1">Uncharacterized protein</fullName>
    </submittedName>
</protein>
<dbReference type="AlphaFoldDB" id="A0AAU9EZD6"/>